<dbReference type="AlphaFoldDB" id="A0AAE3ZCL6"/>
<evidence type="ECO:0000313" key="1">
    <source>
        <dbReference type="EMBL" id="MDR7301395.1"/>
    </source>
</evidence>
<dbReference type="EMBL" id="JAVDXW010000001">
    <property type="protein sequence ID" value="MDR7301395.1"/>
    <property type="molecule type" value="Genomic_DNA"/>
</dbReference>
<reference evidence="1" key="1">
    <citation type="submission" date="2023-07" db="EMBL/GenBank/DDBJ databases">
        <title>Sequencing the genomes of 1000 actinobacteria strains.</title>
        <authorList>
            <person name="Klenk H.-P."/>
        </authorList>
    </citation>
    <scope>NUCLEOTIDE SEQUENCE</scope>
    <source>
        <strain evidence="1">DSM 45977</strain>
    </source>
</reference>
<gene>
    <name evidence="1" type="ORF">JOF55_001576</name>
</gene>
<protein>
    <submittedName>
        <fullName evidence="1">Uncharacterized protein</fullName>
    </submittedName>
</protein>
<comment type="caution">
    <text evidence="1">The sequence shown here is derived from an EMBL/GenBank/DDBJ whole genome shotgun (WGS) entry which is preliminary data.</text>
</comment>
<evidence type="ECO:0000313" key="2">
    <source>
        <dbReference type="Proteomes" id="UP001180845"/>
    </source>
</evidence>
<accession>A0AAE3ZCL6</accession>
<name>A0AAE3ZCL6_9ACTN</name>
<proteinExistence type="predicted"/>
<sequence length="39" mass="4202">MRFLDMARVKSSRVEINVATRTALIEHGTGTAPAVFLAA</sequence>
<keyword evidence="2" id="KW-1185">Reference proteome</keyword>
<dbReference type="Proteomes" id="UP001180845">
    <property type="component" value="Unassembled WGS sequence"/>
</dbReference>
<organism evidence="1 2">
    <name type="scientific">Haloactinomyces albus</name>
    <dbReference type="NCBI Taxonomy" id="1352928"/>
    <lineage>
        <taxon>Bacteria</taxon>
        <taxon>Bacillati</taxon>
        <taxon>Actinomycetota</taxon>
        <taxon>Actinomycetes</taxon>
        <taxon>Actinopolysporales</taxon>
        <taxon>Actinopolysporaceae</taxon>
        <taxon>Haloactinomyces</taxon>
    </lineage>
</organism>